<proteinExistence type="predicted"/>
<dbReference type="InterPro" id="IPR027417">
    <property type="entry name" value="P-loop_NTPase"/>
</dbReference>
<dbReference type="AlphaFoldDB" id="A0A7H9EAK8"/>
<gene>
    <name evidence="2" type="ORF">GTO85_10450</name>
</gene>
<evidence type="ECO:0000313" key="2">
    <source>
        <dbReference type="EMBL" id="QLL74718.1"/>
    </source>
</evidence>
<dbReference type="PANTHER" id="PTHR43581:SF4">
    <property type="entry name" value="ATP_GTP PHOSPHATASE"/>
    <property type="match status" value="1"/>
</dbReference>
<evidence type="ECO:0000259" key="1">
    <source>
        <dbReference type="Pfam" id="PF13175"/>
    </source>
</evidence>
<dbReference type="SUPFAM" id="SSF52540">
    <property type="entry name" value="P-loop containing nucleoside triphosphate hydrolases"/>
    <property type="match status" value="1"/>
</dbReference>
<dbReference type="PANTHER" id="PTHR43581">
    <property type="entry name" value="ATP/GTP PHOSPHATASE"/>
    <property type="match status" value="1"/>
</dbReference>
<sequence length="489" mass="56007">MYISKLKLYNFKSFKGIQEFKFTEGKNFIVGNNNVGKTSIFEAIDFLFNGLKRNQEIDELLNNDSKSESVYVEATYSDISDLVKSVSKLQPYITTANTLTLKRGNNISIINTKGKQEKAHEKTLAYQRADTGLFYNPTGISNATKPFFDPTIIYANDHNENYQDFKSSSLLGKLLKLEAKNLLDSDKFKDVQQKFNDLIEQNGGLQDHLNEVKKFMEQAVSSQFGKVGLDFQFKIPEMDSIIKNGRVLAEDKNGKQDISEKGSGLQRAVVLAVVQAYSNFAKKVDSMQFLIDEPELYMHPLAQDNLLNALDKLSEGDNQIFLNTHSPYILRHFNSDRDSVVILSNVTGETRVRQMECLVFKPTSIGEITYKAFGVPTVDLHQRLYNTILLKLLYDGEKVGSESSFANYIKNNFKQYITLKKFRPRRIKQIKNNDGWGKYETLPLCCVMRNEIDHPEVLDDDTETNIYSEEDLKESIVQLFKIYKEVFDK</sequence>
<dbReference type="Gene3D" id="3.40.50.300">
    <property type="entry name" value="P-loop containing nucleotide triphosphate hydrolases"/>
    <property type="match status" value="1"/>
</dbReference>
<name>A0A7H9EAK8_9LACO</name>
<dbReference type="InterPro" id="IPR051396">
    <property type="entry name" value="Bact_Antivir_Def_Nuclease"/>
</dbReference>
<protein>
    <submittedName>
        <fullName evidence="2">AAA family ATPase</fullName>
    </submittedName>
</protein>
<dbReference type="Proteomes" id="UP000510660">
    <property type="component" value="Chromosome"/>
</dbReference>
<dbReference type="EMBL" id="CP047415">
    <property type="protein sequence ID" value="QLL74718.1"/>
    <property type="molecule type" value="Genomic_DNA"/>
</dbReference>
<evidence type="ECO:0000313" key="3">
    <source>
        <dbReference type="Proteomes" id="UP000510660"/>
    </source>
</evidence>
<organism evidence="2 3">
    <name type="scientific">Lactobacillus crispatus</name>
    <dbReference type="NCBI Taxonomy" id="47770"/>
    <lineage>
        <taxon>Bacteria</taxon>
        <taxon>Bacillati</taxon>
        <taxon>Bacillota</taxon>
        <taxon>Bacilli</taxon>
        <taxon>Lactobacillales</taxon>
        <taxon>Lactobacillaceae</taxon>
        <taxon>Lactobacillus</taxon>
    </lineage>
</organism>
<reference evidence="2 3" key="1">
    <citation type="submission" date="2020-01" db="EMBL/GenBank/DDBJ databases">
        <title>Complete and circular genome sequences of six lactobacillus isolates from horses.</title>
        <authorList>
            <person name="Hassan H.M."/>
        </authorList>
    </citation>
    <scope>NUCLEOTIDE SEQUENCE [LARGE SCALE GENOMIC DNA]</scope>
    <source>
        <strain evidence="2 3">1D</strain>
    </source>
</reference>
<dbReference type="RefSeq" id="WP_180860987.1">
    <property type="nucleotide sequence ID" value="NZ_CP047415.1"/>
</dbReference>
<dbReference type="Pfam" id="PF13175">
    <property type="entry name" value="AAA_15"/>
    <property type="match status" value="1"/>
</dbReference>
<feature type="domain" description="Endonuclease GajA/Old nuclease/RecF-like AAA" evidence="1">
    <location>
        <begin position="1"/>
        <end position="329"/>
    </location>
</feature>
<dbReference type="InterPro" id="IPR041685">
    <property type="entry name" value="AAA_GajA/Old/RecF-like"/>
</dbReference>
<accession>A0A7H9EAK8</accession>